<comment type="caution">
    <text evidence="1">The sequence shown here is derived from an EMBL/GenBank/DDBJ whole genome shotgun (WGS) entry which is preliminary data.</text>
</comment>
<accession>A0A0R0AX42</accession>
<sequence>MLAWALCLPALLGCTARSPLQGQWVVDLQGTIEQARRDGITAQAVPQIRAVYGGGRIEITDEALVMRIDGMPEAISRHYRVLDQQGDCYRMEINGAPGTHRYCLRGARLLVHDPSTPLTVVFQRAP</sequence>
<proteinExistence type="predicted"/>
<organism evidence="1 2">
    <name type="scientific">Stenotrophomonas panacihumi</name>
    <dbReference type="NCBI Taxonomy" id="676599"/>
    <lineage>
        <taxon>Bacteria</taxon>
        <taxon>Pseudomonadati</taxon>
        <taxon>Pseudomonadota</taxon>
        <taxon>Gammaproteobacteria</taxon>
        <taxon>Lysobacterales</taxon>
        <taxon>Lysobacteraceae</taxon>
        <taxon>Stenotrophomonas</taxon>
    </lineage>
</organism>
<keyword evidence="2" id="KW-1185">Reference proteome</keyword>
<evidence type="ECO:0000313" key="1">
    <source>
        <dbReference type="EMBL" id="KRG46007.1"/>
    </source>
</evidence>
<name>A0A0R0AX42_9GAMM</name>
<reference evidence="1" key="1">
    <citation type="submission" date="2015-10" db="EMBL/GenBank/DDBJ databases">
        <title>Genome sequencing and analysis of members of genus Stenotrophomonas.</title>
        <authorList>
            <person name="Patil P.P."/>
            <person name="Midha S."/>
            <person name="Patil P.B."/>
        </authorList>
    </citation>
    <scope>NUCLEOTIDE SEQUENCE [LARGE SCALE GENOMIC DNA]</scope>
    <source>
        <strain evidence="1">JCM 16536</strain>
    </source>
</reference>
<evidence type="ECO:0000313" key="2">
    <source>
        <dbReference type="Proteomes" id="UP000051802"/>
    </source>
</evidence>
<dbReference type="AlphaFoldDB" id="A0A0R0AX42"/>
<protein>
    <submittedName>
        <fullName evidence="1">Uncharacterized protein</fullName>
    </submittedName>
</protein>
<dbReference type="Proteomes" id="UP000051802">
    <property type="component" value="Unassembled WGS sequence"/>
</dbReference>
<gene>
    <name evidence="1" type="ORF">ARC20_06270</name>
</gene>
<dbReference type="OrthoDB" id="6058545at2"/>
<dbReference type="EMBL" id="LLXU01000058">
    <property type="protein sequence ID" value="KRG46007.1"/>
    <property type="molecule type" value="Genomic_DNA"/>
</dbReference>